<accession>A0A2T3ZPE3</accession>
<keyword evidence="2" id="KW-1185">Reference proteome</keyword>
<dbReference type="AlphaFoldDB" id="A0A2T3ZPE3"/>
<protein>
    <submittedName>
        <fullName evidence="1">Uncharacterized protein</fullName>
    </submittedName>
</protein>
<evidence type="ECO:0000313" key="1">
    <source>
        <dbReference type="EMBL" id="PTB46679.1"/>
    </source>
</evidence>
<proteinExistence type="predicted"/>
<sequence length="191" mass="20264">MRVSPKCSVGSAQTGCDLAVGPSQDQGAYYSATASASSLPAPGAASYRPRRLQQLDGTGYMFGIIARLYEADNTCKMQQTTATNGSSSSSIILIVAEPNAPYKEAAFGTVLVSEPPVRTAAGSLRAELAALHPVSGQLHSKYHLCLLVMEGWGDAWPGKAAGLPLDPVQSSLKLHEQPWRSIEFDLTTAYY</sequence>
<name>A0A2T3ZPE3_TRIA4</name>
<reference evidence="1 2" key="1">
    <citation type="submission" date="2016-07" db="EMBL/GenBank/DDBJ databases">
        <title>Multiple horizontal gene transfer events from other fungi enriched the ability of initially mycotrophic Trichoderma (Ascomycota) to feed on dead plant biomass.</title>
        <authorList>
            <consortium name="DOE Joint Genome Institute"/>
            <person name="Aerts A."/>
            <person name="Atanasova L."/>
            <person name="Chenthamara K."/>
            <person name="Zhang J."/>
            <person name="Grujic M."/>
            <person name="Henrissat B."/>
            <person name="Kuo A."/>
            <person name="Salamov A."/>
            <person name="Lipzen A."/>
            <person name="Labutti K."/>
            <person name="Barry K."/>
            <person name="Miao Y."/>
            <person name="Rahimi M.J."/>
            <person name="Shen Q."/>
            <person name="Grigoriev I.V."/>
            <person name="Kubicek C.P."/>
            <person name="Druzhinina I.S."/>
        </authorList>
    </citation>
    <scope>NUCLEOTIDE SEQUENCE [LARGE SCALE GENOMIC DNA]</scope>
    <source>
        <strain evidence="1 2">CBS 433.97</strain>
    </source>
</reference>
<evidence type="ECO:0000313" key="2">
    <source>
        <dbReference type="Proteomes" id="UP000240493"/>
    </source>
</evidence>
<gene>
    <name evidence="1" type="ORF">M441DRAFT_42447</name>
</gene>
<dbReference type="EMBL" id="KZ679256">
    <property type="protein sequence ID" value="PTB46679.1"/>
    <property type="molecule type" value="Genomic_DNA"/>
</dbReference>
<organism evidence="1 2">
    <name type="scientific">Trichoderma asperellum (strain ATCC 204424 / CBS 433.97 / NBRC 101777)</name>
    <dbReference type="NCBI Taxonomy" id="1042311"/>
    <lineage>
        <taxon>Eukaryota</taxon>
        <taxon>Fungi</taxon>
        <taxon>Dikarya</taxon>
        <taxon>Ascomycota</taxon>
        <taxon>Pezizomycotina</taxon>
        <taxon>Sordariomycetes</taxon>
        <taxon>Hypocreomycetidae</taxon>
        <taxon>Hypocreales</taxon>
        <taxon>Hypocreaceae</taxon>
        <taxon>Trichoderma</taxon>
    </lineage>
</organism>
<dbReference type="Proteomes" id="UP000240493">
    <property type="component" value="Unassembled WGS sequence"/>
</dbReference>